<keyword evidence="1" id="KW-0732">Signal</keyword>
<dbReference type="STRING" id="1111738.GCA_000427905_01436"/>
<organism evidence="3">
    <name type="scientific">Thermocrispum agreste</name>
    <dbReference type="NCBI Taxonomy" id="37925"/>
    <lineage>
        <taxon>Bacteria</taxon>
        <taxon>Bacillati</taxon>
        <taxon>Actinomycetota</taxon>
        <taxon>Actinomycetes</taxon>
        <taxon>Pseudonocardiales</taxon>
        <taxon>Pseudonocardiaceae</taxon>
        <taxon>Thermocrispum</taxon>
    </lineage>
</organism>
<dbReference type="Pfam" id="PF10969">
    <property type="entry name" value="DUF2771"/>
    <property type="match status" value="1"/>
</dbReference>
<name>A0A2W4JFP4_9PSEU</name>
<accession>A0A2W4JFP4</accession>
<comment type="caution">
    <text evidence="3">The sequence shown here is derived from an EMBL/GenBank/DDBJ whole genome shotgun (WGS) entry which is preliminary data.</text>
</comment>
<evidence type="ECO:0000313" key="2">
    <source>
        <dbReference type="EMBL" id="MFO7190815.1"/>
    </source>
</evidence>
<proteinExistence type="predicted"/>
<evidence type="ECO:0000313" key="4">
    <source>
        <dbReference type="Proteomes" id="UP000249324"/>
    </source>
</evidence>
<dbReference type="AlphaFoldDB" id="A0A2W4JFP4"/>
<reference evidence="2" key="2">
    <citation type="submission" date="2018-05" db="EMBL/GenBank/DDBJ databases">
        <authorList>
            <person name="Moura L."/>
            <person name="Setubal J.C."/>
        </authorList>
    </citation>
    <scope>NUCLEOTIDE SEQUENCE</scope>
    <source>
        <strain evidence="2">ZC4RG45</strain>
    </source>
</reference>
<feature type="chain" id="PRO_5038508187" evidence="1">
    <location>
        <begin position="23"/>
        <end position="153"/>
    </location>
</feature>
<dbReference type="EMBL" id="QGUI02000005">
    <property type="protein sequence ID" value="MFO7190815.1"/>
    <property type="molecule type" value="Genomic_DNA"/>
</dbReference>
<evidence type="ECO:0000313" key="3">
    <source>
        <dbReference type="EMBL" id="PZM97830.1"/>
    </source>
</evidence>
<feature type="signal peptide" evidence="1">
    <location>
        <begin position="1"/>
        <end position="22"/>
    </location>
</feature>
<sequence>MPRRLPAVLLAALASTVAGCSASGPPELTVYADGKTMQLAPVQYCDVRVTECEANPQAAGLMTVRPDRPMQISVPPEVAESPWLVYVQSVDAQGRPQPVQHEFFSPGEAYAYTARPAPGQRLLTVEIQQAGAAFDDSGVIVARGVWSVQLRGR</sequence>
<gene>
    <name evidence="2" type="ORF">DIU77_001020</name>
    <name evidence="3" type="ORF">DIU77_08755</name>
</gene>
<protein>
    <submittedName>
        <fullName evidence="3">DUF2771 domain-containing protein</fullName>
    </submittedName>
    <submittedName>
        <fullName evidence="2">DUF2771 family protein</fullName>
    </submittedName>
</protein>
<dbReference type="EMBL" id="QGUI01000285">
    <property type="protein sequence ID" value="PZM97830.1"/>
    <property type="molecule type" value="Genomic_DNA"/>
</dbReference>
<reference evidence="3" key="1">
    <citation type="submission" date="2018-05" db="EMBL/GenBank/DDBJ databases">
        <authorList>
            <person name="Lanie J.A."/>
            <person name="Ng W.-L."/>
            <person name="Kazmierczak K.M."/>
            <person name="Andrzejewski T.M."/>
            <person name="Davidsen T.M."/>
            <person name="Wayne K.J."/>
            <person name="Tettelin H."/>
            <person name="Glass J.I."/>
            <person name="Rusch D."/>
            <person name="Podicherti R."/>
            <person name="Tsui H.-C.T."/>
            <person name="Winkler M.E."/>
        </authorList>
    </citation>
    <scope>NUCLEOTIDE SEQUENCE</scope>
    <source>
        <strain evidence="3">ZC4RG45</strain>
    </source>
</reference>
<dbReference type="Proteomes" id="UP000249324">
    <property type="component" value="Unassembled WGS sequence"/>
</dbReference>
<dbReference type="InterPro" id="IPR024495">
    <property type="entry name" value="DUF2771"/>
</dbReference>
<dbReference type="PROSITE" id="PS51257">
    <property type="entry name" value="PROKAR_LIPOPROTEIN"/>
    <property type="match status" value="1"/>
</dbReference>
<evidence type="ECO:0000256" key="1">
    <source>
        <dbReference type="SAM" id="SignalP"/>
    </source>
</evidence>
<reference evidence="2 4" key="3">
    <citation type="journal article" date="2021" name="BMC Genomics">
        <title>Genome-resolved metagenome and metatranscriptome analyses of thermophilic composting reveal key bacterial players and their metabolic interactions.</title>
        <authorList>
            <person name="Braga L.P.P."/>
            <person name="Pereira R.V."/>
            <person name="Martins L.F."/>
            <person name="Moura L.M.S."/>
            <person name="Sanchez F.B."/>
            <person name="Patane J.S.L."/>
            <person name="da Silva A.M."/>
            <person name="Setubal J.C."/>
        </authorList>
    </citation>
    <scope>NUCLEOTIDE SEQUENCE [LARGE SCALE GENOMIC DNA]</scope>
    <source>
        <strain evidence="2">ZC4RG45</strain>
    </source>
</reference>
<reference evidence="2" key="4">
    <citation type="submission" date="2023-08" db="EMBL/GenBank/DDBJ databases">
        <authorList>
            <person name="Guima S.E.S."/>
            <person name="Martins L.F."/>
            <person name="Silva A.M."/>
            <person name="Setubal J.C."/>
        </authorList>
    </citation>
    <scope>NUCLEOTIDE SEQUENCE</scope>
    <source>
        <strain evidence="2">ZC4RG45</strain>
    </source>
</reference>